<dbReference type="AlphaFoldDB" id="A0A172XAY7"/>
<dbReference type="PANTHER" id="PTHR30033">
    <property type="entry name" value="FLAGELLAR HOOK-ASSOCIATED PROTEIN 1"/>
    <property type="match status" value="1"/>
</dbReference>
<keyword evidence="5" id="KW-0964">Secreted</keyword>
<keyword evidence="10" id="KW-0966">Cell projection</keyword>
<protein>
    <recommendedName>
        <fullName evidence="4">Flagellar hook-associated protein 1</fullName>
    </recommendedName>
</protein>
<feature type="domain" description="Flagellar basal-body/hook protein C-terminal" evidence="8">
    <location>
        <begin position="583"/>
        <end position="623"/>
    </location>
</feature>
<accession>A0A172XAY7</accession>
<evidence type="ECO:0000256" key="3">
    <source>
        <dbReference type="ARBA" id="ARBA00009677"/>
    </source>
</evidence>
<dbReference type="GO" id="GO:0009424">
    <property type="term" value="C:bacterial-type flagellum hook"/>
    <property type="evidence" value="ECO:0007669"/>
    <property type="project" value="InterPro"/>
</dbReference>
<evidence type="ECO:0000313" key="10">
    <source>
        <dbReference type="EMBL" id="ANF33677.1"/>
    </source>
</evidence>
<feature type="coiled-coil region" evidence="7">
    <location>
        <begin position="173"/>
        <end position="200"/>
    </location>
</feature>
<evidence type="ECO:0000259" key="8">
    <source>
        <dbReference type="Pfam" id="PF06429"/>
    </source>
</evidence>
<dbReference type="InterPro" id="IPR002371">
    <property type="entry name" value="FlgK"/>
</dbReference>
<dbReference type="GO" id="GO:0005576">
    <property type="term" value="C:extracellular region"/>
    <property type="evidence" value="ECO:0007669"/>
    <property type="project" value="UniProtKB-SubCell"/>
</dbReference>
<dbReference type="Pfam" id="PF07196">
    <property type="entry name" value="Flagellin_IN"/>
    <property type="match status" value="1"/>
</dbReference>
<dbReference type="EMBL" id="CP015629">
    <property type="protein sequence ID" value="ANF33677.1"/>
    <property type="molecule type" value="Genomic_DNA"/>
</dbReference>
<dbReference type="SUPFAM" id="SSF64518">
    <property type="entry name" value="Phase 1 flagellin"/>
    <property type="match status" value="1"/>
</dbReference>
<reference evidence="10 11" key="1">
    <citation type="submission" date="2016-05" db="EMBL/GenBank/DDBJ databases">
        <title>Chromosome and linear plasmid sequence of a 2015 human isolate of tick-borne relapsing fever spirochete, Borrelia turicatae.</title>
        <authorList>
            <person name="Kingry L.C."/>
            <person name="Dhwani B."/>
            <person name="Replogle A."/>
            <person name="Sexton C."/>
            <person name="Rowe L."/>
            <person name="Stermole B.M."/>
            <person name="Christensen A.M."/>
            <person name="Schriefer M.E."/>
        </authorList>
    </citation>
    <scope>NUCLEOTIDE SEQUENCE [LARGE SCALE GENOMIC DNA]</scope>
    <source>
        <strain evidence="10 11">BTE5EL</strain>
    </source>
</reference>
<sequence>MDSTFSGIEIGKKSLFAHKDAMNTIGHNLTNTSKPGYSRQRVIMKTEIPIYAPQLNRANKVGQLGQGIMVQSIERVRDDLLDIKIAEESHRLGYWSSKDKFISLLENVYNEPEEQSIRKRLNDFWDSWQDLSKQPQGLAERNIILERGQSFAEVVSNRFHSLKRIYTMANDEVKITTEEINNYLRNISDLNRQIAKAIAMKDQPNDLMDERDLIVDKLSNLISISIENKRDPNEFLIYVEGKHLIQGAIANEFILEAANGPTGTKWNVLWNNGEPANINTGKLGALINVRDNEIKNEINEIDNMAINITELVNEVHVSGHGLDQKNGRIFFDQEYKLTDERGRYDSNGDGQFDSVHIFKINSTNEIFPEENLGFSGILKFQAINKNDFIEIPYNTTDTVQDVINKINNSNSQVTARINAEGKFEIKAIKEEENDSAIFRIRYIEDSGLFLTTYTGILNASGTEGAYNYQDVNTTNQLINTVSYSIAPLKNPAAWLKVSREIAEDPSKIASGIKTPTNNAPIGDNKAALRIASFVNSQIMIGKNATLNDYFANTASNIAIKGQTAEITKNSQEQILKNLTDLRLSISGVNKDEELANMIEFQQSFIAASKFITVSAELIDTIINKMGV</sequence>
<evidence type="ECO:0000256" key="7">
    <source>
        <dbReference type="SAM" id="Coils"/>
    </source>
</evidence>
<dbReference type="OMA" id="MIQFQHA"/>
<evidence type="ECO:0000256" key="6">
    <source>
        <dbReference type="ARBA" id="ARBA00023143"/>
    </source>
</evidence>
<evidence type="ECO:0000259" key="9">
    <source>
        <dbReference type="Pfam" id="PF22638"/>
    </source>
</evidence>
<evidence type="ECO:0000256" key="4">
    <source>
        <dbReference type="ARBA" id="ARBA00016244"/>
    </source>
</evidence>
<dbReference type="RefSeq" id="WP_011772137.1">
    <property type="nucleotide sequence ID" value="NZ_CP015629.1"/>
</dbReference>
<evidence type="ECO:0000256" key="2">
    <source>
        <dbReference type="ARBA" id="ARBA00004613"/>
    </source>
</evidence>
<dbReference type="GO" id="GO:0044780">
    <property type="term" value="P:bacterial-type flagellum assembly"/>
    <property type="evidence" value="ECO:0007669"/>
    <property type="project" value="InterPro"/>
</dbReference>
<dbReference type="InterPro" id="IPR053927">
    <property type="entry name" value="FlgK_helical"/>
</dbReference>
<dbReference type="Proteomes" id="UP000264231">
    <property type="component" value="Chromosome"/>
</dbReference>
<evidence type="ECO:0000313" key="11">
    <source>
        <dbReference type="Proteomes" id="UP000264231"/>
    </source>
</evidence>
<feature type="domain" description="Flagellar hook-associated protein FlgK helical" evidence="9">
    <location>
        <begin position="104"/>
        <end position="331"/>
    </location>
</feature>
<proteinExistence type="inferred from homology"/>
<comment type="similarity">
    <text evidence="3">Belongs to the flagella basal body rod proteins family.</text>
</comment>
<dbReference type="PANTHER" id="PTHR30033:SF1">
    <property type="entry name" value="FLAGELLAR HOOK-ASSOCIATED PROTEIN 1"/>
    <property type="match status" value="1"/>
</dbReference>
<dbReference type="GO" id="GO:0005198">
    <property type="term" value="F:structural molecule activity"/>
    <property type="evidence" value="ECO:0007669"/>
    <property type="project" value="InterPro"/>
</dbReference>
<keyword evidence="6" id="KW-0975">Bacterial flagellum</keyword>
<dbReference type="Pfam" id="PF06429">
    <property type="entry name" value="Flg_bbr_C"/>
    <property type="match status" value="1"/>
</dbReference>
<evidence type="ECO:0000256" key="1">
    <source>
        <dbReference type="ARBA" id="ARBA00004365"/>
    </source>
</evidence>
<keyword evidence="10" id="KW-0282">Flagellum</keyword>
<keyword evidence="7" id="KW-0175">Coiled coil</keyword>
<evidence type="ECO:0000256" key="5">
    <source>
        <dbReference type="ARBA" id="ARBA00022525"/>
    </source>
</evidence>
<organism evidence="10 11">
    <name type="scientific">Borrelia turicatae</name>
    <dbReference type="NCBI Taxonomy" id="142"/>
    <lineage>
        <taxon>Bacteria</taxon>
        <taxon>Pseudomonadati</taxon>
        <taxon>Spirochaetota</taxon>
        <taxon>Spirochaetia</taxon>
        <taxon>Spirochaetales</taxon>
        <taxon>Borreliaceae</taxon>
        <taxon>Borrelia</taxon>
    </lineage>
</organism>
<keyword evidence="10" id="KW-0969">Cilium</keyword>
<name>A0A172XAY7_BORTU</name>
<comment type="subcellular location">
    <subcellularLocation>
        <location evidence="1">Bacterial flagellum</location>
    </subcellularLocation>
    <subcellularLocation>
        <location evidence="2">Secreted</location>
    </subcellularLocation>
</comment>
<dbReference type="Pfam" id="PF22638">
    <property type="entry name" value="FlgK_D1"/>
    <property type="match status" value="1"/>
</dbReference>
<gene>
    <name evidence="10" type="ORF">A7978_00865</name>
</gene>
<dbReference type="NCBIfam" id="TIGR02492">
    <property type="entry name" value="flgK_ends"/>
    <property type="match status" value="1"/>
</dbReference>
<dbReference type="InterPro" id="IPR010930">
    <property type="entry name" value="Flg_bb/hook_C_dom"/>
</dbReference>
<dbReference type="InterPro" id="IPR010810">
    <property type="entry name" value="Flagellin_hook_IN_motif"/>
</dbReference>